<reference evidence="7 8" key="1">
    <citation type="submission" date="2017-10" db="EMBL/GenBank/DDBJ databases">
        <title>Draft genome of Longibacter Salinarum.</title>
        <authorList>
            <person name="Goh K.M."/>
            <person name="Shamsir M.S."/>
            <person name="Lim S.W."/>
        </authorList>
    </citation>
    <scope>NUCLEOTIDE SEQUENCE [LARGE SCALE GENOMIC DNA]</scope>
    <source>
        <strain evidence="7 8">KCTC 52045</strain>
    </source>
</reference>
<organism evidence="7 8">
    <name type="scientific">Longibacter salinarum</name>
    <dbReference type="NCBI Taxonomy" id="1850348"/>
    <lineage>
        <taxon>Bacteria</taxon>
        <taxon>Pseudomonadati</taxon>
        <taxon>Rhodothermota</taxon>
        <taxon>Rhodothermia</taxon>
        <taxon>Rhodothermales</taxon>
        <taxon>Salisaetaceae</taxon>
        <taxon>Longibacter</taxon>
    </lineage>
</organism>
<dbReference type="PROSITE" id="PS51128">
    <property type="entry name" value="ZF_DKSA_2"/>
    <property type="match status" value="1"/>
</dbReference>
<dbReference type="SUPFAM" id="SSF57716">
    <property type="entry name" value="Glucocorticoid receptor-like (DNA-binding domain)"/>
    <property type="match status" value="1"/>
</dbReference>
<dbReference type="AlphaFoldDB" id="A0A2A8CXZ8"/>
<keyword evidence="1" id="KW-0479">Metal-binding</keyword>
<dbReference type="InterPro" id="IPR037187">
    <property type="entry name" value="DnaK_N"/>
</dbReference>
<keyword evidence="2" id="KW-0863">Zinc-finger</keyword>
<protein>
    <submittedName>
        <fullName evidence="7">Molecular chaperone DnaK</fullName>
    </submittedName>
</protein>
<gene>
    <name evidence="7" type="ORF">CRI94_09050</name>
</gene>
<evidence type="ECO:0000313" key="8">
    <source>
        <dbReference type="Proteomes" id="UP000220102"/>
    </source>
</evidence>
<accession>A0A2A8CXZ8</accession>
<dbReference type="Proteomes" id="UP000220102">
    <property type="component" value="Unassembled WGS sequence"/>
</dbReference>
<proteinExistence type="predicted"/>
<evidence type="ECO:0000256" key="1">
    <source>
        <dbReference type="ARBA" id="ARBA00022723"/>
    </source>
</evidence>
<name>A0A2A8CXZ8_9BACT</name>
<dbReference type="RefSeq" id="WP_098075377.1">
    <property type="nucleotide sequence ID" value="NZ_PDEQ01000004.1"/>
</dbReference>
<feature type="region of interest" description="Disordered" evidence="5">
    <location>
        <begin position="1"/>
        <end position="39"/>
    </location>
</feature>
<evidence type="ECO:0000256" key="2">
    <source>
        <dbReference type="ARBA" id="ARBA00022771"/>
    </source>
</evidence>
<feature type="zinc finger region" description="dksA C4-type" evidence="4">
    <location>
        <begin position="124"/>
        <end position="148"/>
    </location>
</feature>
<dbReference type="PANTHER" id="PTHR33823">
    <property type="entry name" value="RNA POLYMERASE-BINDING TRANSCRIPTION FACTOR DKSA-RELATED"/>
    <property type="match status" value="1"/>
</dbReference>
<sequence length="160" mass="18306">MAKKESQTNDGKSAQAPKTGAQNSSSGVQDRRTPFSDEELQHFRELIMKRRRAAREDIERMRGQIEEAREQASDNTAYSFHMADAGTDAMEREKLYLMIARQQKYIGYLDRALERIDDKTYGICKVTGEPIAKERLEAVPHTEISIAAKQKQKKKEKQNG</sequence>
<dbReference type="PANTHER" id="PTHR33823:SF2">
    <property type="entry name" value="RNA POLYMERASE-BINDING TRANSCRIPTION FACTOR DKSA"/>
    <property type="match status" value="1"/>
</dbReference>
<keyword evidence="8" id="KW-1185">Reference proteome</keyword>
<dbReference type="EMBL" id="PDEQ01000004">
    <property type="protein sequence ID" value="PEN13457.1"/>
    <property type="molecule type" value="Genomic_DNA"/>
</dbReference>
<evidence type="ECO:0000313" key="7">
    <source>
        <dbReference type="EMBL" id="PEN13457.1"/>
    </source>
</evidence>
<feature type="compositionally biased region" description="Basic and acidic residues" evidence="5">
    <location>
        <begin position="29"/>
        <end position="39"/>
    </location>
</feature>
<dbReference type="InterPro" id="IPR000962">
    <property type="entry name" value="Znf_DskA_TraR"/>
</dbReference>
<evidence type="ECO:0000256" key="4">
    <source>
        <dbReference type="PROSITE-ProRule" id="PRU00510"/>
    </source>
</evidence>
<dbReference type="OrthoDB" id="9811543at2"/>
<dbReference type="Pfam" id="PF01258">
    <property type="entry name" value="zf-dskA_traR"/>
    <property type="match status" value="1"/>
</dbReference>
<feature type="domain" description="Zinc finger DksA/TraR C4-type" evidence="6">
    <location>
        <begin position="120"/>
        <end position="152"/>
    </location>
</feature>
<keyword evidence="3" id="KW-0862">Zinc</keyword>
<comment type="caution">
    <text evidence="7">The sequence shown here is derived from an EMBL/GenBank/DDBJ whole genome shotgun (WGS) entry which is preliminary data.</text>
</comment>
<dbReference type="Gene3D" id="1.20.120.910">
    <property type="entry name" value="DksA, coiled-coil domain"/>
    <property type="match status" value="1"/>
</dbReference>
<dbReference type="GO" id="GO:0008270">
    <property type="term" value="F:zinc ion binding"/>
    <property type="evidence" value="ECO:0007669"/>
    <property type="project" value="UniProtKB-KW"/>
</dbReference>
<dbReference type="SUPFAM" id="SSF109635">
    <property type="entry name" value="DnaK suppressor protein DksA, alpha-hairpin domain"/>
    <property type="match status" value="1"/>
</dbReference>
<evidence type="ECO:0000256" key="3">
    <source>
        <dbReference type="ARBA" id="ARBA00022833"/>
    </source>
</evidence>
<evidence type="ECO:0000259" key="6">
    <source>
        <dbReference type="Pfam" id="PF01258"/>
    </source>
</evidence>
<evidence type="ECO:0000256" key="5">
    <source>
        <dbReference type="SAM" id="MobiDB-lite"/>
    </source>
</evidence>